<dbReference type="Pfam" id="PF12728">
    <property type="entry name" value="HTH_17"/>
    <property type="match status" value="1"/>
</dbReference>
<dbReference type="InterPro" id="IPR009061">
    <property type="entry name" value="DNA-bd_dom_put_sf"/>
</dbReference>
<organism evidence="3 4">
    <name type="scientific">Chondromyces crocatus</name>
    <dbReference type="NCBI Taxonomy" id="52"/>
    <lineage>
        <taxon>Bacteria</taxon>
        <taxon>Pseudomonadati</taxon>
        <taxon>Myxococcota</taxon>
        <taxon>Polyangia</taxon>
        <taxon>Polyangiales</taxon>
        <taxon>Polyangiaceae</taxon>
        <taxon>Chondromyces</taxon>
    </lineage>
</organism>
<dbReference type="GO" id="GO:0003677">
    <property type="term" value="F:DNA binding"/>
    <property type="evidence" value="ECO:0007669"/>
    <property type="project" value="InterPro"/>
</dbReference>
<keyword evidence="4" id="KW-1185">Reference proteome</keyword>
<dbReference type="KEGG" id="ccro:CMC5_035400"/>
<protein>
    <recommendedName>
        <fullName evidence="2">Helix-turn-helix domain-containing protein</fullName>
    </recommendedName>
</protein>
<dbReference type="EMBL" id="CP012159">
    <property type="protein sequence ID" value="AKT39393.1"/>
    <property type="molecule type" value="Genomic_DNA"/>
</dbReference>
<feature type="region of interest" description="Disordered" evidence="1">
    <location>
        <begin position="177"/>
        <end position="222"/>
    </location>
</feature>
<dbReference type="RefSeq" id="WP_050431489.1">
    <property type="nucleotide sequence ID" value="NZ_CP012159.1"/>
</dbReference>
<accession>A0A0K1EFN0</accession>
<dbReference type="AlphaFoldDB" id="A0A0K1EFN0"/>
<sequence length="222" mass="23813">MSGSREKLLTASDLATLCEVDLKTIHNWVDRGRIAHFRTPGRHLRFRAADVAEFLRAWGYSVPRELARATSKLVMAIGSKDMMTQLSRVLGDGVPVRHAAHPYDALIYAGAEPADAFVVDVRSMPPEVELSALFEALHRACPQGLFMALADEPANAPPFVTQVGKGDLQTLKSAIVPPESTPQVSSGSPTGGTLQIPLETNSGVQGGMEEAPRSVASGEFPR</sequence>
<proteinExistence type="predicted"/>
<dbReference type="InterPro" id="IPR010093">
    <property type="entry name" value="SinI_DNA-bd"/>
</dbReference>
<evidence type="ECO:0000259" key="2">
    <source>
        <dbReference type="Pfam" id="PF12728"/>
    </source>
</evidence>
<evidence type="ECO:0000313" key="4">
    <source>
        <dbReference type="Proteomes" id="UP000067626"/>
    </source>
</evidence>
<dbReference type="Proteomes" id="UP000067626">
    <property type="component" value="Chromosome"/>
</dbReference>
<evidence type="ECO:0000313" key="3">
    <source>
        <dbReference type="EMBL" id="AKT39393.1"/>
    </source>
</evidence>
<gene>
    <name evidence="3" type="ORF">CMC5_035400</name>
</gene>
<dbReference type="NCBIfam" id="TIGR01764">
    <property type="entry name" value="excise"/>
    <property type="match status" value="1"/>
</dbReference>
<feature type="compositionally biased region" description="Polar residues" evidence="1">
    <location>
        <begin position="181"/>
        <end position="203"/>
    </location>
</feature>
<feature type="domain" description="Helix-turn-helix" evidence="2">
    <location>
        <begin position="8"/>
        <end position="57"/>
    </location>
</feature>
<evidence type="ECO:0000256" key="1">
    <source>
        <dbReference type="SAM" id="MobiDB-lite"/>
    </source>
</evidence>
<reference evidence="3 4" key="1">
    <citation type="submission" date="2015-07" db="EMBL/GenBank/DDBJ databases">
        <title>Genome analysis of myxobacterium Chondromyces crocatus Cm c5 reveals a high potential for natural compound synthesis and the genetic basis for the loss of fruiting body formation.</title>
        <authorList>
            <person name="Zaburannyi N."/>
            <person name="Bunk B."/>
            <person name="Maier J."/>
            <person name="Overmann J."/>
            <person name="Mueller R."/>
        </authorList>
    </citation>
    <scope>NUCLEOTIDE SEQUENCE [LARGE SCALE GENOMIC DNA]</scope>
    <source>
        <strain evidence="3 4">Cm c5</strain>
    </source>
</reference>
<dbReference type="STRING" id="52.CMC5_035400"/>
<dbReference type="InterPro" id="IPR041657">
    <property type="entry name" value="HTH_17"/>
</dbReference>
<dbReference type="SUPFAM" id="SSF46955">
    <property type="entry name" value="Putative DNA-binding domain"/>
    <property type="match status" value="1"/>
</dbReference>
<dbReference type="OrthoDB" id="9805928at2"/>
<name>A0A0K1EFN0_CHOCO</name>